<evidence type="ECO:0000313" key="1">
    <source>
        <dbReference type="EMBL" id="EPX60949.1"/>
    </source>
</evidence>
<accession>S9QI26</accession>
<keyword evidence="2" id="KW-1185">Reference proteome</keyword>
<protein>
    <recommendedName>
        <fullName evidence="3">SH3b domain-containing protein</fullName>
    </recommendedName>
</protein>
<dbReference type="Gene3D" id="2.30.30.40">
    <property type="entry name" value="SH3 Domains"/>
    <property type="match status" value="1"/>
</dbReference>
<dbReference type="AlphaFoldDB" id="S9QI26"/>
<dbReference type="EMBL" id="ANAH02000011">
    <property type="protein sequence ID" value="EPX60949.1"/>
    <property type="molecule type" value="Genomic_DNA"/>
</dbReference>
<comment type="caution">
    <text evidence="1">The sequence shown here is derived from an EMBL/GenBank/DDBJ whole genome shotgun (WGS) entry which is preliminary data.</text>
</comment>
<evidence type="ECO:0000313" key="2">
    <source>
        <dbReference type="Proteomes" id="UP000011682"/>
    </source>
</evidence>
<reference evidence="1" key="1">
    <citation type="submission" date="2013-05" db="EMBL/GenBank/DDBJ databases">
        <title>Genome assembly of Cystobacter fuscus DSM 2262.</title>
        <authorList>
            <person name="Sharma G."/>
            <person name="Khatri I."/>
            <person name="Kaur C."/>
            <person name="Mayilraj S."/>
            <person name="Subramanian S."/>
        </authorList>
    </citation>
    <scope>NUCLEOTIDE SEQUENCE [LARGE SCALE GENOMIC DNA]</scope>
    <source>
        <strain evidence="1">DSM 2262</strain>
    </source>
</reference>
<proteinExistence type="predicted"/>
<dbReference type="eggNOG" id="COG3103">
    <property type="taxonomic scope" value="Bacteria"/>
</dbReference>
<name>S9QI26_CYSF2</name>
<dbReference type="Proteomes" id="UP000011682">
    <property type="component" value="Unassembled WGS sequence"/>
</dbReference>
<sequence>MGIINWDGSSAVRLRATRSTAEQNILQTLPFNTHVQVIRRYANGWSYISTPDGLHRLRIPLDPPP</sequence>
<evidence type="ECO:0008006" key="3">
    <source>
        <dbReference type="Google" id="ProtNLM"/>
    </source>
</evidence>
<organism evidence="1 2">
    <name type="scientific">Cystobacter fuscus (strain ATCC 25194 / DSM 2262 / NBRC 100088 / M29)</name>
    <dbReference type="NCBI Taxonomy" id="1242864"/>
    <lineage>
        <taxon>Bacteria</taxon>
        <taxon>Pseudomonadati</taxon>
        <taxon>Myxococcota</taxon>
        <taxon>Myxococcia</taxon>
        <taxon>Myxococcales</taxon>
        <taxon>Cystobacterineae</taxon>
        <taxon>Archangiaceae</taxon>
        <taxon>Cystobacter</taxon>
    </lineage>
</organism>
<gene>
    <name evidence="1" type="ORF">D187_001601</name>
</gene>